<dbReference type="AlphaFoldDB" id="A0A9X4LYK7"/>
<keyword evidence="2" id="KW-1185">Reference proteome</keyword>
<name>A0A9X4LYK7_9ACTN</name>
<dbReference type="RefSeq" id="WP_332519146.1">
    <property type="nucleotide sequence ID" value="NZ_JANRHA010000001.1"/>
</dbReference>
<reference evidence="1" key="1">
    <citation type="submission" date="2022-08" db="EMBL/GenBank/DDBJ databases">
        <title>Genome analysis of Corynebacteriales strain.</title>
        <authorList>
            <person name="Lee S.D."/>
        </authorList>
    </citation>
    <scope>NUCLEOTIDE SEQUENCE</scope>
    <source>
        <strain evidence="1">D3-21</strain>
    </source>
</reference>
<evidence type="ECO:0000313" key="1">
    <source>
        <dbReference type="EMBL" id="MDG3013562.1"/>
    </source>
</evidence>
<comment type="caution">
    <text evidence="1">The sequence shown here is derived from an EMBL/GenBank/DDBJ whole genome shotgun (WGS) entry which is preliminary data.</text>
</comment>
<proteinExistence type="predicted"/>
<gene>
    <name evidence="1" type="ORF">NVS88_03200</name>
</gene>
<dbReference type="EMBL" id="JANRHA010000001">
    <property type="protein sequence ID" value="MDG3013562.1"/>
    <property type="molecule type" value="Genomic_DNA"/>
</dbReference>
<evidence type="ECO:0000313" key="2">
    <source>
        <dbReference type="Proteomes" id="UP001152755"/>
    </source>
</evidence>
<organism evidence="1 2">
    <name type="scientific">Speluncibacter jeojiensis</name>
    <dbReference type="NCBI Taxonomy" id="2710754"/>
    <lineage>
        <taxon>Bacteria</taxon>
        <taxon>Bacillati</taxon>
        <taxon>Actinomycetota</taxon>
        <taxon>Actinomycetes</taxon>
        <taxon>Mycobacteriales</taxon>
        <taxon>Speluncibacteraceae</taxon>
        <taxon>Speluncibacter</taxon>
    </lineage>
</organism>
<protein>
    <submittedName>
        <fullName evidence="1">Uncharacterized protein</fullName>
    </submittedName>
</protein>
<sequence>MIPELGTVTMAQIWRPEDGRFLGYRFDRADERIEMTAEMLGADFIVRTGNEVAFRCMNGTLFYEIVSYDPNRAMYTLRAV</sequence>
<dbReference type="Proteomes" id="UP001152755">
    <property type="component" value="Unassembled WGS sequence"/>
</dbReference>
<accession>A0A9X4LYK7</accession>